<keyword evidence="7" id="KW-0143">Chaperone</keyword>
<feature type="compositionally biased region" description="Basic and acidic residues" evidence="8">
    <location>
        <begin position="201"/>
        <end position="215"/>
    </location>
</feature>
<organism evidence="11 12">
    <name type="scientific">Methylocucumis oryzae</name>
    <dbReference type="NCBI Taxonomy" id="1632867"/>
    <lineage>
        <taxon>Bacteria</taxon>
        <taxon>Pseudomonadati</taxon>
        <taxon>Pseudomonadota</taxon>
        <taxon>Gammaproteobacteria</taxon>
        <taxon>Methylococcales</taxon>
        <taxon>Methylococcaceae</taxon>
        <taxon>Methylocucumis</taxon>
    </lineage>
</organism>
<evidence type="ECO:0000313" key="12">
    <source>
        <dbReference type="Proteomes" id="UP000033684"/>
    </source>
</evidence>
<keyword evidence="5 9" id="KW-1133">Transmembrane helix</keyword>
<dbReference type="GO" id="GO:0005886">
    <property type="term" value="C:plasma membrane"/>
    <property type="evidence" value="ECO:0007669"/>
    <property type="project" value="UniProtKB-SubCell"/>
</dbReference>
<accession>A0A0F3IQD3</accession>
<dbReference type="PIRSF" id="PIRSF006170">
    <property type="entry name" value="YfgM"/>
    <property type="match status" value="1"/>
</dbReference>
<evidence type="ECO:0000259" key="10">
    <source>
        <dbReference type="Pfam" id="PF09976"/>
    </source>
</evidence>
<feature type="compositionally biased region" description="Polar residues" evidence="8">
    <location>
        <begin position="183"/>
        <end position="198"/>
    </location>
</feature>
<evidence type="ECO:0000256" key="1">
    <source>
        <dbReference type="ARBA" id="ARBA00004167"/>
    </source>
</evidence>
<evidence type="ECO:0000256" key="9">
    <source>
        <dbReference type="SAM" id="Phobius"/>
    </source>
</evidence>
<keyword evidence="6 9" id="KW-0472">Membrane</keyword>
<reference evidence="12" key="1">
    <citation type="submission" date="2015-03" db="EMBL/GenBank/DDBJ databases">
        <title>Draft genome sequence of a novel methanotroph (Sn10-6) isolated from flooded ricefield rhizosphere in India.</title>
        <authorList>
            <person name="Pandit P.S."/>
            <person name="Pore S.D."/>
            <person name="Arora P."/>
            <person name="Kapse N.G."/>
            <person name="Dhakephalkar P.K."/>
            <person name="Rahalkar M.C."/>
        </authorList>
    </citation>
    <scope>NUCLEOTIDE SEQUENCE [LARGE SCALE GENOMIC DNA]</scope>
    <source>
        <strain evidence="12">Sn10-6</strain>
    </source>
</reference>
<reference evidence="11 12" key="2">
    <citation type="journal article" date="2016" name="Microb. Ecol.">
        <title>Genome Characteristics of a Novel Type I Methanotroph (Sn10-6) Isolated from a Flooded Indian Rice Field.</title>
        <authorList>
            <person name="Rahalkar M.C."/>
            <person name="Pandit P.S."/>
            <person name="Dhakephalkar P.K."/>
            <person name="Pore S."/>
            <person name="Arora P."/>
            <person name="Kapse N."/>
        </authorList>
    </citation>
    <scope>NUCLEOTIDE SEQUENCE [LARGE SCALE GENOMIC DNA]</scope>
    <source>
        <strain evidence="11 12">Sn10-6</strain>
    </source>
</reference>
<evidence type="ECO:0000256" key="2">
    <source>
        <dbReference type="ARBA" id="ARBA00004236"/>
    </source>
</evidence>
<dbReference type="OrthoDB" id="9789675at2"/>
<keyword evidence="4 9" id="KW-0812">Transmembrane</keyword>
<feature type="domain" description="Ancillary SecYEG translocon subunit/Cell division coordinator CpoB TPR" evidence="10">
    <location>
        <begin position="15"/>
        <end position="206"/>
    </location>
</feature>
<gene>
    <name evidence="11" type="ORF">VZ94_02470</name>
</gene>
<sequence>MEIYDTEEEQVAAIKAWWKENGTAAIIGISIGLAAIFGWDYWQDYRKAQAQQASALYDELVKAAKANNTDSITKIAERIATEFSGTDYVSYSRLMLAKTKAIHNDIPGAKAVLEQLIKNGDKELANLARIRLVRLMLANKELEQGLKLINEVDPATTESFAGQYDELTGDLYVALNRPDQARTSYQSAQRNGNKSSVLQMKMDDLTTPEKQEATK</sequence>
<evidence type="ECO:0000256" key="4">
    <source>
        <dbReference type="ARBA" id="ARBA00022692"/>
    </source>
</evidence>
<dbReference type="AlphaFoldDB" id="A0A0F3IQD3"/>
<comment type="subcellular location">
    <subcellularLocation>
        <location evidence="2">Cell membrane</location>
    </subcellularLocation>
    <subcellularLocation>
        <location evidence="1">Membrane</location>
        <topology evidence="1">Single-pass membrane protein</topology>
    </subcellularLocation>
</comment>
<evidence type="ECO:0000256" key="8">
    <source>
        <dbReference type="SAM" id="MobiDB-lite"/>
    </source>
</evidence>
<proteinExistence type="predicted"/>
<evidence type="ECO:0000313" key="11">
    <source>
        <dbReference type="EMBL" id="KJV07794.1"/>
    </source>
</evidence>
<comment type="caution">
    <text evidence="11">The sequence shown here is derived from an EMBL/GenBank/DDBJ whole genome shotgun (WGS) entry which is preliminary data.</text>
</comment>
<dbReference type="InterPro" id="IPR018704">
    <property type="entry name" value="SecYEG/CpoB_TPR"/>
</dbReference>
<dbReference type="GO" id="GO:0044877">
    <property type="term" value="F:protein-containing complex binding"/>
    <property type="evidence" value="ECO:0007669"/>
    <property type="project" value="InterPro"/>
</dbReference>
<protein>
    <recommendedName>
        <fullName evidence="10">Ancillary SecYEG translocon subunit/Cell division coordinator CpoB TPR domain-containing protein</fullName>
    </recommendedName>
</protein>
<keyword evidence="12" id="KW-1185">Reference proteome</keyword>
<dbReference type="Pfam" id="PF09976">
    <property type="entry name" value="TPR_21"/>
    <property type="match status" value="1"/>
</dbReference>
<dbReference type="InterPro" id="IPR026039">
    <property type="entry name" value="YfgM"/>
</dbReference>
<evidence type="ECO:0000256" key="6">
    <source>
        <dbReference type="ARBA" id="ARBA00023136"/>
    </source>
</evidence>
<dbReference type="RefSeq" id="WP_045778020.1">
    <property type="nucleotide sequence ID" value="NZ_LAJX01000017.1"/>
</dbReference>
<evidence type="ECO:0000256" key="7">
    <source>
        <dbReference type="ARBA" id="ARBA00023186"/>
    </source>
</evidence>
<evidence type="ECO:0000256" key="3">
    <source>
        <dbReference type="ARBA" id="ARBA00022475"/>
    </source>
</evidence>
<dbReference type="PANTHER" id="PTHR38035">
    <property type="entry name" value="UPF0070 PROTEIN YFGM"/>
    <property type="match status" value="1"/>
</dbReference>
<dbReference type="PANTHER" id="PTHR38035:SF1">
    <property type="entry name" value="ANCILLARY SECYEG TRANSLOCON SUBUNIT"/>
    <property type="match status" value="1"/>
</dbReference>
<feature type="transmembrane region" description="Helical" evidence="9">
    <location>
        <begin position="24"/>
        <end position="42"/>
    </location>
</feature>
<evidence type="ECO:0000256" key="5">
    <source>
        <dbReference type="ARBA" id="ARBA00022989"/>
    </source>
</evidence>
<name>A0A0F3IQD3_9GAMM</name>
<dbReference type="Proteomes" id="UP000033684">
    <property type="component" value="Unassembled WGS sequence"/>
</dbReference>
<keyword evidence="3" id="KW-1003">Cell membrane</keyword>
<feature type="region of interest" description="Disordered" evidence="8">
    <location>
        <begin position="183"/>
        <end position="215"/>
    </location>
</feature>
<dbReference type="EMBL" id="LAJX01000017">
    <property type="protein sequence ID" value="KJV07794.1"/>
    <property type="molecule type" value="Genomic_DNA"/>
</dbReference>